<reference evidence="1" key="1">
    <citation type="submission" date="2016-11" db="EMBL/GenBank/DDBJ databases">
        <authorList>
            <person name="Varghese N."/>
            <person name="Submissions S."/>
        </authorList>
    </citation>
    <scope>NUCLEOTIDE SEQUENCE [LARGE SCALE GENOMIC DNA]</scope>
    <source>
        <strain evidence="1">DSM 16785</strain>
    </source>
</reference>
<evidence type="ECO:0000313" key="1">
    <source>
        <dbReference type="EMBL" id="SHE63819.1"/>
    </source>
</evidence>
<accession>A0A1M4V4G9</accession>
<sequence length="288" mass="34007">MRIQFQIREKMLPMFEIEKKQDILIIGGIEVLIKSILSIPNISLEINGIGTKIALHLKKLGLNPVIFDFLGNDEFLDLINKYFSQNDIDLFFARQPYGTKRVLKIINNDIESVYKDFRNIEKIDYNFSLNILSEIYNQVRSVYLILQNWNNTLARNIKLIGKFLFLDFEESLIIPEDKEIFGDFIFTNEHVNLKDNIHYIYKITFLENGKIKFNFSEESWEIEPFSEKRNFLFEAKCAFKSVIINSLFDGKTLKDTLLLGNIAYSYALENNGKFIPKRLLFEEFYKRK</sequence>
<evidence type="ECO:0008006" key="3">
    <source>
        <dbReference type="Google" id="ProtNLM"/>
    </source>
</evidence>
<gene>
    <name evidence="1" type="ORF">SAMN02745164_00844</name>
</gene>
<name>A0A1M4V4G9_MARH1</name>
<dbReference type="Proteomes" id="UP000184334">
    <property type="component" value="Unassembled WGS sequence"/>
</dbReference>
<dbReference type="SUPFAM" id="SSF53613">
    <property type="entry name" value="Ribokinase-like"/>
    <property type="match status" value="1"/>
</dbReference>
<dbReference type="InterPro" id="IPR029056">
    <property type="entry name" value="Ribokinase-like"/>
</dbReference>
<dbReference type="OrthoDB" id="42810at2"/>
<dbReference type="EMBL" id="FQUI01000009">
    <property type="protein sequence ID" value="SHE63819.1"/>
    <property type="molecule type" value="Genomic_DNA"/>
</dbReference>
<keyword evidence="2" id="KW-1185">Reference proteome</keyword>
<evidence type="ECO:0000313" key="2">
    <source>
        <dbReference type="Proteomes" id="UP000184334"/>
    </source>
</evidence>
<dbReference type="AlphaFoldDB" id="A0A1M4V4G9"/>
<proteinExistence type="predicted"/>
<dbReference type="STRING" id="1122195.SAMN02745164_00844"/>
<comment type="caution">
    <text evidence="1">The sequence shown here is derived from an EMBL/GenBank/DDBJ whole genome shotgun (WGS) entry which is preliminary data.</text>
</comment>
<dbReference type="RefSeq" id="WP_072863757.1">
    <property type="nucleotide sequence ID" value="NZ_FQUI01000009.1"/>
</dbReference>
<protein>
    <recommendedName>
        <fullName evidence="3">Carbohydrate kinase PfkB domain-containing protein</fullName>
    </recommendedName>
</protein>
<organism evidence="1 2">
    <name type="scientific">Marinitoga hydrogenitolerans (strain DSM 16785 / JCM 12826 / AT1271)</name>
    <dbReference type="NCBI Taxonomy" id="1122195"/>
    <lineage>
        <taxon>Bacteria</taxon>
        <taxon>Thermotogati</taxon>
        <taxon>Thermotogota</taxon>
        <taxon>Thermotogae</taxon>
        <taxon>Petrotogales</taxon>
        <taxon>Petrotogaceae</taxon>
        <taxon>Marinitoga</taxon>
    </lineage>
</organism>